<feature type="transmembrane region" description="Helical" evidence="5">
    <location>
        <begin position="413"/>
        <end position="433"/>
    </location>
</feature>
<feature type="compositionally biased region" description="Basic and acidic residues" evidence="4">
    <location>
        <begin position="31"/>
        <end position="44"/>
    </location>
</feature>
<dbReference type="InParanoid" id="A0A6P8H406"/>
<dbReference type="Gene3D" id="1.20.1250.20">
    <property type="entry name" value="MFS general substrate transporter like domains"/>
    <property type="match status" value="2"/>
</dbReference>
<feature type="transmembrane region" description="Helical" evidence="5">
    <location>
        <begin position="308"/>
        <end position="332"/>
    </location>
</feature>
<dbReference type="KEGG" id="aten:116287640"/>
<evidence type="ECO:0000313" key="7">
    <source>
        <dbReference type="RefSeq" id="XP_031550186.1"/>
    </source>
</evidence>
<feature type="transmembrane region" description="Helical" evidence="5">
    <location>
        <begin position="89"/>
        <end position="108"/>
    </location>
</feature>
<feature type="transmembrane region" description="Helical" evidence="5">
    <location>
        <begin position="120"/>
        <end position="142"/>
    </location>
</feature>
<feature type="transmembrane region" description="Helical" evidence="5">
    <location>
        <begin position="382"/>
        <end position="401"/>
    </location>
</feature>
<keyword evidence="2 5" id="KW-1133">Transmembrane helix</keyword>
<dbReference type="GeneID" id="116287640"/>
<evidence type="ECO:0000256" key="1">
    <source>
        <dbReference type="ARBA" id="ARBA00022692"/>
    </source>
</evidence>
<keyword evidence="6" id="KW-1185">Reference proteome</keyword>
<feature type="transmembrane region" description="Helical" evidence="5">
    <location>
        <begin position="208"/>
        <end position="226"/>
    </location>
</feature>
<dbReference type="AlphaFoldDB" id="A0A6P8H406"/>
<protein>
    <submittedName>
        <fullName evidence="7">Sodium-dependent glucose transporter 1-like</fullName>
    </submittedName>
</protein>
<evidence type="ECO:0000256" key="5">
    <source>
        <dbReference type="SAM" id="Phobius"/>
    </source>
</evidence>
<dbReference type="PANTHER" id="PTHR23121:SF9">
    <property type="entry name" value="SODIUM-DEPENDENT GLUCOSE TRANSPORTER 1"/>
    <property type="match status" value="1"/>
</dbReference>
<dbReference type="RefSeq" id="XP_031550186.1">
    <property type="nucleotide sequence ID" value="XM_031694326.1"/>
</dbReference>
<organism evidence="6 7">
    <name type="scientific">Actinia tenebrosa</name>
    <name type="common">Australian red waratah sea anemone</name>
    <dbReference type="NCBI Taxonomy" id="6105"/>
    <lineage>
        <taxon>Eukaryota</taxon>
        <taxon>Metazoa</taxon>
        <taxon>Cnidaria</taxon>
        <taxon>Anthozoa</taxon>
        <taxon>Hexacorallia</taxon>
        <taxon>Actiniaria</taxon>
        <taxon>Actiniidae</taxon>
        <taxon>Actinia</taxon>
    </lineage>
</organism>
<gene>
    <name evidence="7" type="primary">LOC116287640</name>
</gene>
<feature type="region of interest" description="Disordered" evidence="4">
    <location>
        <begin position="18"/>
        <end position="70"/>
    </location>
</feature>
<accession>A0A6P8H406</accession>
<keyword evidence="3 5" id="KW-0472">Membrane</keyword>
<dbReference type="Proteomes" id="UP000515163">
    <property type="component" value="Unplaced"/>
</dbReference>
<feature type="transmembrane region" description="Helical" evidence="5">
    <location>
        <begin position="263"/>
        <end position="288"/>
    </location>
</feature>
<name>A0A6P8H406_ACTTE</name>
<dbReference type="GO" id="GO:0022857">
    <property type="term" value="F:transmembrane transporter activity"/>
    <property type="evidence" value="ECO:0007669"/>
    <property type="project" value="InterPro"/>
</dbReference>
<evidence type="ECO:0000313" key="6">
    <source>
        <dbReference type="Proteomes" id="UP000515163"/>
    </source>
</evidence>
<dbReference type="InterPro" id="IPR011701">
    <property type="entry name" value="MFS"/>
</dbReference>
<evidence type="ECO:0000256" key="4">
    <source>
        <dbReference type="SAM" id="MobiDB-lite"/>
    </source>
</evidence>
<dbReference type="InterPro" id="IPR036259">
    <property type="entry name" value="MFS_trans_sf"/>
</dbReference>
<dbReference type="Pfam" id="PF07690">
    <property type="entry name" value="MFS_1"/>
    <property type="match status" value="1"/>
</dbReference>
<dbReference type="SUPFAM" id="SSF103473">
    <property type="entry name" value="MFS general substrate transporter"/>
    <property type="match status" value="1"/>
</dbReference>
<evidence type="ECO:0000256" key="3">
    <source>
        <dbReference type="ARBA" id="ARBA00023136"/>
    </source>
</evidence>
<dbReference type="PANTHER" id="PTHR23121">
    <property type="entry name" value="SODIUM-DEPENDENT GLUCOSE TRANSPORTER 1"/>
    <property type="match status" value="1"/>
</dbReference>
<keyword evidence="1 5" id="KW-0812">Transmembrane</keyword>
<proteinExistence type="predicted"/>
<feature type="transmembrane region" description="Helical" evidence="5">
    <location>
        <begin position="149"/>
        <end position="169"/>
    </location>
</feature>
<evidence type="ECO:0000256" key="2">
    <source>
        <dbReference type="ARBA" id="ARBA00022989"/>
    </source>
</evidence>
<sequence>MAAEPLVKQDELAEVLREWGDEEDEVVEPVQHSRPDSRGTRQRNENGSPLQDVDNPSDINGTKPPGERSSLTGKPFYAPYVRFFKAASLFLSFLGMGISNTLYGTAILDLAFHASTKLPYMSFVFTARSIGYLVGSIAGGWTYDKYDRYLVLGCSCLGCALATTVFPLVGSLYAFISIASAMTICTSFLNTAGNAICFVLWPENFQPYLQFLHFTFALGSCLAPLLSQPFLLPDALTNPPLNHTDNRNATGGYDPGDILPITWAYWISSVPLIASGLFFLACAFLKGLKETVVKKEEHHSTVNHPNSLLFKAIVLFLFFILLLQYGGIEVAYGGYVFMYAVKTKPHMSKHMASLLTATYWGTFALGRLISVQLAKYIKPPKMILADFIGCLLAGVILISQTQYGCDANSGPKLWAGTIILGISAASLFPSALSWAEYFVEISGRVASLLLVGACLGEMTIPIAVGNTFDTIGPCSLMYCIFALSFLGILNFAAILLFGRHYRSLSVFSGVEFHKNDVIEKPPKPKQQDEDEVLRLLEENNELFNGNY</sequence>
<feature type="transmembrane region" description="Helical" evidence="5">
    <location>
        <begin position="175"/>
        <end position="201"/>
    </location>
</feature>
<dbReference type="FunCoup" id="A0A6P8H406">
    <property type="interactions" value="232"/>
</dbReference>
<feature type="transmembrane region" description="Helical" evidence="5">
    <location>
        <begin position="352"/>
        <end position="370"/>
    </location>
</feature>
<dbReference type="OrthoDB" id="18420at2759"/>
<feature type="transmembrane region" description="Helical" evidence="5">
    <location>
        <begin position="445"/>
        <end position="463"/>
    </location>
</feature>
<feature type="transmembrane region" description="Helical" evidence="5">
    <location>
        <begin position="475"/>
        <end position="497"/>
    </location>
</feature>
<reference evidence="7" key="1">
    <citation type="submission" date="2025-08" db="UniProtKB">
        <authorList>
            <consortium name="RefSeq"/>
        </authorList>
    </citation>
    <scope>IDENTIFICATION</scope>
    <source>
        <tissue evidence="7">Tentacle</tissue>
    </source>
</reference>